<accession>A0A4Y6EPI7</accession>
<dbReference type="KEGG" id="vg:55619362"/>
<keyword evidence="6" id="KW-0238">DNA-binding</keyword>
<keyword evidence="7" id="KW-0233">DNA recombination</keyword>
<dbReference type="CDD" id="cd01189">
    <property type="entry name" value="INT_ICEBs1_C_like"/>
    <property type="match status" value="1"/>
</dbReference>
<dbReference type="InterPro" id="IPR010998">
    <property type="entry name" value="Integrase_recombinase_N"/>
</dbReference>
<name>A0A4Y6EPI7_9CAUD</name>
<keyword evidence="5" id="KW-0229">DNA integration</keyword>
<dbReference type="GO" id="GO:0015074">
    <property type="term" value="P:DNA integration"/>
    <property type="evidence" value="ECO:0007669"/>
    <property type="project" value="UniProtKB-KW"/>
</dbReference>
<dbReference type="InterPro" id="IPR013762">
    <property type="entry name" value="Integrase-like_cat_sf"/>
</dbReference>
<dbReference type="GO" id="GO:0075713">
    <property type="term" value="P:establishment of integrated proviral latency"/>
    <property type="evidence" value="ECO:0007669"/>
    <property type="project" value="UniProtKB-KW"/>
</dbReference>
<evidence type="ECO:0000256" key="7">
    <source>
        <dbReference type="ARBA" id="ARBA00023172"/>
    </source>
</evidence>
<dbReference type="GO" id="GO:0016787">
    <property type="term" value="F:hydrolase activity"/>
    <property type="evidence" value="ECO:0007669"/>
    <property type="project" value="UniProtKB-KW"/>
</dbReference>
<evidence type="ECO:0000256" key="3">
    <source>
        <dbReference type="ARBA" id="ARBA00022679"/>
    </source>
</evidence>
<comment type="similarity">
    <text evidence="1">Belongs to the 'phage' integrase family.</text>
</comment>
<dbReference type="GO" id="GO:0044826">
    <property type="term" value="P:viral genome integration into host DNA"/>
    <property type="evidence" value="ECO:0007669"/>
    <property type="project" value="UniProtKB-KW"/>
</dbReference>
<evidence type="ECO:0000256" key="4">
    <source>
        <dbReference type="ARBA" id="ARBA00022801"/>
    </source>
</evidence>
<keyword evidence="4" id="KW-0378">Hydrolase</keyword>
<dbReference type="GO" id="GO:0003677">
    <property type="term" value="F:DNA binding"/>
    <property type="evidence" value="ECO:0007669"/>
    <property type="project" value="UniProtKB-KW"/>
</dbReference>
<dbReference type="PANTHER" id="PTHR30349">
    <property type="entry name" value="PHAGE INTEGRASE-RELATED"/>
    <property type="match status" value="1"/>
</dbReference>
<dbReference type="InterPro" id="IPR011010">
    <property type="entry name" value="DNA_brk_join_enz"/>
</dbReference>
<dbReference type="InterPro" id="IPR050090">
    <property type="entry name" value="Tyrosine_recombinase_XerCD"/>
</dbReference>
<keyword evidence="12" id="KW-1185">Reference proteome</keyword>
<dbReference type="Gene3D" id="1.10.150.130">
    <property type="match status" value="1"/>
</dbReference>
<feature type="compositionally biased region" description="Basic residues" evidence="9">
    <location>
        <begin position="1"/>
        <end position="15"/>
    </location>
</feature>
<keyword evidence="8" id="KW-1160">Virus entry into host cell</keyword>
<evidence type="ECO:0000313" key="11">
    <source>
        <dbReference type="EMBL" id="QDF20047.1"/>
    </source>
</evidence>
<dbReference type="SUPFAM" id="SSF56349">
    <property type="entry name" value="DNA breaking-rejoining enzymes"/>
    <property type="match status" value="1"/>
</dbReference>
<evidence type="ECO:0000256" key="2">
    <source>
        <dbReference type="ARBA" id="ARBA00016082"/>
    </source>
</evidence>
<feature type="compositionally biased region" description="Basic and acidic residues" evidence="9">
    <location>
        <begin position="16"/>
        <end position="36"/>
    </location>
</feature>
<dbReference type="GO" id="GO:0006310">
    <property type="term" value="P:DNA recombination"/>
    <property type="evidence" value="ECO:0007669"/>
    <property type="project" value="UniProtKB-KW"/>
</dbReference>
<dbReference type="Pfam" id="PF00589">
    <property type="entry name" value="Phage_integrase"/>
    <property type="match status" value="1"/>
</dbReference>
<reference evidence="11 12" key="1">
    <citation type="submission" date="2019-05" db="EMBL/GenBank/DDBJ databases">
        <authorList>
            <person name="Albert R.M."/>
            <person name="Nur A.I."/>
            <person name="Ayala A."/>
            <person name="Bradley M.S."/>
            <person name="Burch R.E."/>
            <person name="Chen M."/>
            <person name="Dulaney A."/>
            <person name="Kakulamarri P.S."/>
            <person name="Kelly K.U."/>
            <person name="Maynor S.D."/>
            <person name="Perritt S.E."/>
            <person name="Praveen H."/>
            <person name="Slemons D.M."/>
            <person name="Snidow C.R."/>
            <person name="Thalluri S."/>
            <person name="Vyawahare A.K."/>
            <person name="Williams M.R."/>
            <person name="Monti D.L."/>
            <person name="Garlena R.A."/>
            <person name="Russell D.A."/>
            <person name="Pope W.H."/>
            <person name="Jacobs-Sera D."/>
            <person name="Hatfull G.F."/>
        </authorList>
    </citation>
    <scope>NUCLEOTIDE SEQUENCE [LARGE SCALE GENOMIC DNA]</scope>
</reference>
<feature type="domain" description="Tyr recombinase" evidence="10">
    <location>
        <begin position="160"/>
        <end position="353"/>
    </location>
</feature>
<dbReference type="Proteomes" id="UP000320550">
    <property type="component" value="Segment"/>
</dbReference>
<dbReference type="GO" id="GO:0016740">
    <property type="term" value="F:transferase activity"/>
    <property type="evidence" value="ECO:0007669"/>
    <property type="project" value="UniProtKB-KW"/>
</dbReference>
<dbReference type="PROSITE" id="PS51898">
    <property type="entry name" value="TYR_RECOMBINASE"/>
    <property type="match status" value="1"/>
</dbReference>
<feature type="region of interest" description="Disordered" evidence="9">
    <location>
        <begin position="1"/>
        <end position="36"/>
    </location>
</feature>
<evidence type="ECO:0000313" key="12">
    <source>
        <dbReference type="Proteomes" id="UP000320550"/>
    </source>
</evidence>
<dbReference type="Gene3D" id="1.10.443.10">
    <property type="entry name" value="Intergrase catalytic core"/>
    <property type="match status" value="1"/>
</dbReference>
<evidence type="ECO:0000259" key="10">
    <source>
        <dbReference type="PROSITE" id="PS51898"/>
    </source>
</evidence>
<dbReference type="PANTHER" id="PTHR30349:SF64">
    <property type="entry name" value="PROPHAGE INTEGRASE INTD-RELATED"/>
    <property type="match status" value="1"/>
</dbReference>
<evidence type="ECO:0000256" key="6">
    <source>
        <dbReference type="ARBA" id="ARBA00023125"/>
    </source>
</evidence>
<evidence type="ECO:0000256" key="5">
    <source>
        <dbReference type="ARBA" id="ARBA00022908"/>
    </source>
</evidence>
<gene>
    <name evidence="11" type="primary">27</name>
    <name evidence="11" type="ORF">SEA_STILES_27</name>
</gene>
<dbReference type="InterPro" id="IPR002104">
    <property type="entry name" value="Integrase_catalytic"/>
</dbReference>
<keyword evidence="3" id="KW-0808">Transferase</keyword>
<organism evidence="11 12">
    <name type="scientific">Corynebacterium phage Stiles</name>
    <dbReference type="NCBI Taxonomy" id="2588504"/>
    <lineage>
        <taxon>Viruses</taxon>
        <taxon>Duplodnaviria</taxon>
        <taxon>Heunggongvirae</taxon>
        <taxon>Uroviricota</taxon>
        <taxon>Caudoviricetes</taxon>
        <taxon>Samwavirus</taxon>
        <taxon>Samwavirus stiles</taxon>
    </lineage>
</organism>
<evidence type="ECO:0000256" key="9">
    <source>
        <dbReference type="SAM" id="MobiDB-lite"/>
    </source>
</evidence>
<sequence>MPQKRVRSGKTRWVGRYRDPAGRERSKTFDTRREAQAWEHEREREIRRGEWVNTNDAPTLGQLWVSWEKAASTDGTRAVRHRVGKNLGDMDGVQITRINAAMLRTWLVHLRDGRPWVDGCEGLAENTRAAWWGQLVGCFGMAVDDQLLLASPTSRVQGPRASSAIDPAKLPSVESVAAAIRRADESGREVLATMIMLAACTGMRAGEVGGLRPRSVDLQAMVVHVVEQSVVKREGREPEWAPLKSAAARRSIPIPPAMKVRLAGHMLAHSAAPDDVLFRTPTGRGWTSEHISHAMKALGGPRFHDLRHLYASSLIRQGMGVKAVQSMLGHASATLTLDTYAHLWPDEHERVRDAAGGLLGDVLRDQCGTGMGERSV</sequence>
<protein>
    <recommendedName>
        <fullName evidence="2">Integrase</fullName>
    </recommendedName>
</protein>
<evidence type="ECO:0000256" key="1">
    <source>
        <dbReference type="ARBA" id="ARBA00008857"/>
    </source>
</evidence>
<proteinExistence type="inferred from homology"/>
<dbReference type="GeneID" id="55619362"/>
<dbReference type="EMBL" id="MK977710">
    <property type="protein sequence ID" value="QDF20047.1"/>
    <property type="molecule type" value="Genomic_DNA"/>
</dbReference>
<evidence type="ECO:0000256" key="8">
    <source>
        <dbReference type="ARBA" id="ARBA00023195"/>
    </source>
</evidence>
<dbReference type="RefSeq" id="YP_009848952.1">
    <property type="nucleotide sequence ID" value="NC_048789.1"/>
</dbReference>
<keyword evidence="8" id="KW-1179">Viral genome integration</keyword>